<dbReference type="Proteomes" id="UP000265520">
    <property type="component" value="Unassembled WGS sequence"/>
</dbReference>
<evidence type="ECO:0000256" key="1">
    <source>
        <dbReference type="SAM" id="MobiDB-lite"/>
    </source>
</evidence>
<feature type="non-terminal residue" evidence="2">
    <location>
        <position position="1"/>
    </location>
</feature>
<proteinExistence type="predicted"/>
<evidence type="ECO:0000313" key="2">
    <source>
        <dbReference type="EMBL" id="MCH93496.1"/>
    </source>
</evidence>
<dbReference type="AlphaFoldDB" id="A0A392N123"/>
<gene>
    <name evidence="2" type="ORF">A2U01_0014448</name>
</gene>
<comment type="caution">
    <text evidence="2">The sequence shown here is derived from an EMBL/GenBank/DDBJ whole genome shotgun (WGS) entry which is preliminary data.</text>
</comment>
<reference evidence="2 3" key="1">
    <citation type="journal article" date="2018" name="Front. Plant Sci.">
        <title>Red Clover (Trifolium pratense) and Zigzag Clover (T. medium) - A Picture of Genomic Similarities and Differences.</title>
        <authorList>
            <person name="Dluhosova J."/>
            <person name="Istvanek J."/>
            <person name="Nedelnik J."/>
            <person name="Repkova J."/>
        </authorList>
    </citation>
    <scope>NUCLEOTIDE SEQUENCE [LARGE SCALE GENOMIC DNA]</scope>
    <source>
        <strain evidence="3">cv. 10/8</strain>
        <tissue evidence="2">Leaf</tissue>
    </source>
</reference>
<sequence>AIASCKKRKKPNCETNIDRPVAGKKKKKKNERI</sequence>
<evidence type="ECO:0000313" key="3">
    <source>
        <dbReference type="Proteomes" id="UP000265520"/>
    </source>
</evidence>
<organism evidence="2 3">
    <name type="scientific">Trifolium medium</name>
    <dbReference type="NCBI Taxonomy" id="97028"/>
    <lineage>
        <taxon>Eukaryota</taxon>
        <taxon>Viridiplantae</taxon>
        <taxon>Streptophyta</taxon>
        <taxon>Embryophyta</taxon>
        <taxon>Tracheophyta</taxon>
        <taxon>Spermatophyta</taxon>
        <taxon>Magnoliopsida</taxon>
        <taxon>eudicotyledons</taxon>
        <taxon>Gunneridae</taxon>
        <taxon>Pentapetalae</taxon>
        <taxon>rosids</taxon>
        <taxon>fabids</taxon>
        <taxon>Fabales</taxon>
        <taxon>Fabaceae</taxon>
        <taxon>Papilionoideae</taxon>
        <taxon>50 kb inversion clade</taxon>
        <taxon>NPAAA clade</taxon>
        <taxon>Hologalegina</taxon>
        <taxon>IRL clade</taxon>
        <taxon>Trifolieae</taxon>
        <taxon>Trifolium</taxon>
    </lineage>
</organism>
<feature type="compositionally biased region" description="Basic residues" evidence="1">
    <location>
        <begin position="22"/>
        <end position="33"/>
    </location>
</feature>
<accession>A0A392N123</accession>
<feature type="compositionally biased region" description="Basic residues" evidence="1">
    <location>
        <begin position="1"/>
        <end position="10"/>
    </location>
</feature>
<keyword evidence="3" id="KW-1185">Reference proteome</keyword>
<name>A0A392N123_9FABA</name>
<feature type="region of interest" description="Disordered" evidence="1">
    <location>
        <begin position="1"/>
        <end position="33"/>
    </location>
</feature>
<protein>
    <submittedName>
        <fullName evidence="2">Uncharacterized protein</fullName>
    </submittedName>
</protein>
<dbReference type="EMBL" id="LXQA010025084">
    <property type="protein sequence ID" value="MCH93496.1"/>
    <property type="molecule type" value="Genomic_DNA"/>
</dbReference>